<evidence type="ECO:0000256" key="1">
    <source>
        <dbReference type="SAM" id="MobiDB-lite"/>
    </source>
</evidence>
<evidence type="ECO:0000313" key="2">
    <source>
        <dbReference type="EMBL" id="MBW0560743.1"/>
    </source>
</evidence>
<feature type="compositionally biased region" description="Basic and acidic residues" evidence="1">
    <location>
        <begin position="11"/>
        <end position="21"/>
    </location>
</feature>
<reference evidence="2" key="1">
    <citation type="submission" date="2021-03" db="EMBL/GenBank/DDBJ databases">
        <title>Draft genome sequence of rust myrtle Austropuccinia psidii MF-1, a brazilian biotype.</title>
        <authorList>
            <person name="Quecine M.C."/>
            <person name="Pachon D.M.R."/>
            <person name="Bonatelli M.L."/>
            <person name="Correr F.H."/>
            <person name="Franceschini L.M."/>
            <person name="Leite T.F."/>
            <person name="Margarido G.R.A."/>
            <person name="Almeida C.A."/>
            <person name="Ferrarezi J.A."/>
            <person name="Labate C.A."/>
        </authorList>
    </citation>
    <scope>NUCLEOTIDE SEQUENCE</scope>
    <source>
        <strain evidence="2">MF-1</strain>
    </source>
</reference>
<comment type="caution">
    <text evidence="2">The sequence shown here is derived from an EMBL/GenBank/DDBJ whole genome shotgun (WGS) entry which is preliminary data.</text>
</comment>
<dbReference type="AlphaFoldDB" id="A0A9Q3JEP2"/>
<feature type="region of interest" description="Disordered" evidence="1">
    <location>
        <begin position="131"/>
        <end position="172"/>
    </location>
</feature>
<dbReference type="EMBL" id="AVOT02069972">
    <property type="protein sequence ID" value="MBW0560743.1"/>
    <property type="molecule type" value="Genomic_DNA"/>
</dbReference>
<gene>
    <name evidence="2" type="ORF">O181_100458</name>
</gene>
<evidence type="ECO:0000313" key="3">
    <source>
        <dbReference type="Proteomes" id="UP000765509"/>
    </source>
</evidence>
<feature type="region of interest" description="Disordered" evidence="1">
    <location>
        <begin position="1"/>
        <end position="27"/>
    </location>
</feature>
<name>A0A9Q3JEP2_9BASI</name>
<accession>A0A9Q3JEP2</accession>
<organism evidence="2 3">
    <name type="scientific">Austropuccinia psidii MF-1</name>
    <dbReference type="NCBI Taxonomy" id="1389203"/>
    <lineage>
        <taxon>Eukaryota</taxon>
        <taxon>Fungi</taxon>
        <taxon>Dikarya</taxon>
        <taxon>Basidiomycota</taxon>
        <taxon>Pucciniomycotina</taxon>
        <taxon>Pucciniomycetes</taxon>
        <taxon>Pucciniales</taxon>
        <taxon>Sphaerophragmiaceae</taxon>
        <taxon>Austropuccinia</taxon>
    </lineage>
</organism>
<feature type="compositionally biased region" description="Basic residues" evidence="1">
    <location>
        <begin position="151"/>
        <end position="169"/>
    </location>
</feature>
<dbReference type="Proteomes" id="UP000765509">
    <property type="component" value="Unassembled WGS sequence"/>
</dbReference>
<sequence>MEATIQFNKMDVNKEEARPKPEVSNLPQERHIWRMPKLPPFPKKFINAKTKIGSEQPKKRSGKYAQAFDRAHELLLTHQELSGSGEDNRTLRGLDPIILQRKSQKINDWLNNQSLLSIDQKKEFEMNPVLETEGPVASTRSRSVQRQAHGPQKKSKGPKNHQRKGKGKANWHILTHKGTGFPNWSLQPWTVSSIWPGLLWSSQPKSRKV</sequence>
<keyword evidence="3" id="KW-1185">Reference proteome</keyword>
<protein>
    <submittedName>
        <fullName evidence="2">Uncharacterized protein</fullName>
    </submittedName>
</protein>
<proteinExistence type="predicted"/>